<evidence type="ECO:0000313" key="1">
    <source>
        <dbReference type="EMBL" id="MDA2810235.1"/>
    </source>
</evidence>
<evidence type="ECO:0008006" key="3">
    <source>
        <dbReference type="Google" id="ProtNLM"/>
    </source>
</evidence>
<sequence>MVKPPHEALHRIFCEDPHLLGRTFEHLFGNGPPAPDAVSVLNTDLSEIKVIERRADSVLWLEYGAEGHILIIESQSEKDGDKRGSWPYYVSYLYEKFGCGVTLLVACPSRATASWARDPIVIGSPWHATQMTTPIVLGPDNVETVTDPERAAGDVMLAVFSALVHRKGPDRDGILKALAEALDTIEVATAKYIAEFTETGLDEGPAREFWRELMAGATYHYPSQMRLQGREEGRVEGRVEMAAHAVLTVLEGRRIPVSDAARRRVLACTDQDVLEVLLRRAGVVASADELLDDLPEDRPSAE</sequence>
<accession>A0ABT4TZW8</accession>
<proteinExistence type="predicted"/>
<dbReference type="EMBL" id="JAQFWQ010000012">
    <property type="protein sequence ID" value="MDA2810235.1"/>
    <property type="molecule type" value="Genomic_DNA"/>
</dbReference>
<protein>
    <recommendedName>
        <fullName evidence="3">Rpn family recombination-promoting nuclease/putative transposase</fullName>
    </recommendedName>
</protein>
<gene>
    <name evidence="1" type="ORF">O4J56_06250</name>
</gene>
<keyword evidence="2" id="KW-1185">Reference proteome</keyword>
<dbReference type="PANTHER" id="PTHR34613">
    <property type="entry name" value="SLL0800 PROTEIN"/>
    <property type="match status" value="1"/>
</dbReference>
<name>A0ABT4TZW8_9ACTN</name>
<dbReference type="PANTHER" id="PTHR34613:SF1">
    <property type="entry name" value="SLL6017 PROTEIN"/>
    <property type="match status" value="1"/>
</dbReference>
<comment type="caution">
    <text evidence="1">The sequence shown here is derived from an EMBL/GenBank/DDBJ whole genome shotgun (WGS) entry which is preliminary data.</text>
</comment>
<organism evidence="1 2">
    <name type="scientific">Nocardiopsis endophytica</name>
    <dbReference type="NCBI Taxonomy" id="3018445"/>
    <lineage>
        <taxon>Bacteria</taxon>
        <taxon>Bacillati</taxon>
        <taxon>Actinomycetota</taxon>
        <taxon>Actinomycetes</taxon>
        <taxon>Streptosporangiales</taxon>
        <taxon>Nocardiopsidaceae</taxon>
        <taxon>Nocardiopsis</taxon>
    </lineage>
</organism>
<dbReference type="Proteomes" id="UP001527866">
    <property type="component" value="Unassembled WGS sequence"/>
</dbReference>
<evidence type="ECO:0000313" key="2">
    <source>
        <dbReference type="Proteomes" id="UP001527866"/>
    </source>
</evidence>
<dbReference type="RefSeq" id="WP_270684259.1">
    <property type="nucleotide sequence ID" value="NZ_JAQFWQ010000012.1"/>
</dbReference>
<reference evidence="1 2" key="1">
    <citation type="submission" date="2023-01" db="EMBL/GenBank/DDBJ databases">
        <title>Draft genome sequence of Nocardiopsis sp. RSe5-2 isolated from halophytes.</title>
        <authorList>
            <person name="Duangmal K."/>
            <person name="Chantavorakit T."/>
        </authorList>
    </citation>
    <scope>NUCLEOTIDE SEQUENCE [LARGE SCALE GENOMIC DNA]</scope>
    <source>
        <strain evidence="1 2">RSe5-2</strain>
    </source>
</reference>